<accession>A0A1S8BGH8</accession>
<feature type="region of interest" description="Disordered" evidence="4">
    <location>
        <begin position="1"/>
        <end position="113"/>
    </location>
</feature>
<comment type="caution">
    <text evidence="5">The sequence shown here is derived from an EMBL/GenBank/DDBJ whole genome shotgun (WGS) entry which is preliminary data.</text>
</comment>
<dbReference type="AlphaFoldDB" id="A0A1S8BGH8"/>
<evidence type="ECO:0000256" key="4">
    <source>
        <dbReference type="SAM" id="MobiDB-lite"/>
    </source>
</evidence>
<evidence type="ECO:0000313" key="5">
    <source>
        <dbReference type="EMBL" id="OMP86541.1"/>
    </source>
</evidence>
<dbReference type="EMBL" id="MSZU01000080">
    <property type="protein sequence ID" value="OMP86541.1"/>
    <property type="molecule type" value="Genomic_DNA"/>
</dbReference>
<protein>
    <submittedName>
        <fullName evidence="5">Charged multivesicular body protein 5</fullName>
    </submittedName>
</protein>
<dbReference type="GO" id="GO:0006900">
    <property type="term" value="P:vesicle budding from membrane"/>
    <property type="evidence" value="ECO:0007669"/>
    <property type="project" value="TreeGrafter"/>
</dbReference>
<reference evidence="5 6" key="1">
    <citation type="submission" date="2017-01" db="EMBL/GenBank/DDBJ databases">
        <title>Draft genome sequence of Diplodia seriata F98.1, a fungal species involved in grapevine trunk diseases.</title>
        <authorList>
            <person name="Robert-Siegwald G."/>
            <person name="Vallet J."/>
            <person name="Abou-Mansour E."/>
            <person name="Xu J."/>
            <person name="Rey P."/>
            <person name="Bertsch C."/>
            <person name="Rego C."/>
            <person name="Larignon P."/>
            <person name="Fontaine F."/>
            <person name="Lebrun M.-H."/>
        </authorList>
    </citation>
    <scope>NUCLEOTIDE SEQUENCE [LARGE SCALE GENOMIC DNA]</scope>
    <source>
        <strain evidence="5 6">F98.1</strain>
    </source>
</reference>
<evidence type="ECO:0000256" key="3">
    <source>
        <dbReference type="SAM" id="Coils"/>
    </source>
</evidence>
<evidence type="ECO:0000313" key="6">
    <source>
        <dbReference type="Proteomes" id="UP000190776"/>
    </source>
</evidence>
<feature type="compositionally biased region" description="Low complexity" evidence="4">
    <location>
        <begin position="10"/>
        <end position="22"/>
    </location>
</feature>
<gene>
    <name evidence="5" type="ORF">BK809_0003711</name>
</gene>
<dbReference type="InterPro" id="IPR005024">
    <property type="entry name" value="Snf7_fam"/>
</dbReference>
<dbReference type="Proteomes" id="UP000190776">
    <property type="component" value="Unassembled WGS sequence"/>
</dbReference>
<dbReference type="Pfam" id="PF03357">
    <property type="entry name" value="Snf7"/>
    <property type="match status" value="1"/>
</dbReference>
<dbReference type="STRING" id="420778.A0A1S8BGH8"/>
<feature type="coiled-coil region" evidence="3">
    <location>
        <begin position="138"/>
        <end position="195"/>
    </location>
</feature>
<feature type="region of interest" description="Disordered" evidence="4">
    <location>
        <begin position="296"/>
        <end position="325"/>
    </location>
</feature>
<organism evidence="5 6">
    <name type="scientific">Diplodia seriata</name>
    <dbReference type="NCBI Taxonomy" id="420778"/>
    <lineage>
        <taxon>Eukaryota</taxon>
        <taxon>Fungi</taxon>
        <taxon>Dikarya</taxon>
        <taxon>Ascomycota</taxon>
        <taxon>Pezizomycotina</taxon>
        <taxon>Dothideomycetes</taxon>
        <taxon>Dothideomycetes incertae sedis</taxon>
        <taxon>Botryosphaeriales</taxon>
        <taxon>Botryosphaeriaceae</taxon>
        <taxon>Diplodia</taxon>
    </lineage>
</organism>
<comment type="similarity">
    <text evidence="1">Belongs to the SNF7 family.</text>
</comment>
<name>A0A1S8BGH8_9PEZI</name>
<proteinExistence type="inferred from homology"/>
<evidence type="ECO:0000256" key="1">
    <source>
        <dbReference type="ARBA" id="ARBA00006190"/>
    </source>
</evidence>
<dbReference type="GO" id="GO:0032511">
    <property type="term" value="P:late endosome to vacuole transport via multivesicular body sorting pathway"/>
    <property type="evidence" value="ECO:0007669"/>
    <property type="project" value="TreeGrafter"/>
</dbReference>
<dbReference type="GO" id="GO:0005771">
    <property type="term" value="C:multivesicular body"/>
    <property type="evidence" value="ECO:0007669"/>
    <property type="project" value="TreeGrafter"/>
</dbReference>
<sequence>METRVWCRWSSSAPALDSAAAPQPSPSTPAVHADPKCHQAPKVVASTRDHHRQNAALVPAPSSSPSPTWPQHASTIVPALQLPRPLHPPRRHESPVRRKEHWPQAHPGRRHPECTSCPARCPLPAARTLTLSQVDGRIETIDVKLAKLNAELTTYQQRLAKMRDGPGKTAIKQKALKVLQQRKMYESQRDQLQQQSWNMEQAGMMQDNLKNTMTTVDAMKTTTKELRKQYGKVDIDKIERMQDEMADLMDIGNDIQESISRSYDVPEDVDEAELDAELEALGEEVELDAMNESDGVPSFMVDEARPPQFIDEPPEPAGKVKEAAG</sequence>
<dbReference type="Gene3D" id="6.10.250.1710">
    <property type="match status" value="1"/>
</dbReference>
<dbReference type="PANTHER" id="PTHR22761:SF12">
    <property type="entry name" value="CHARGED MULTIVESICULAR BODY PROTEIN 5"/>
    <property type="match status" value="1"/>
</dbReference>
<dbReference type="PANTHER" id="PTHR22761">
    <property type="entry name" value="CHARGED MULTIVESICULAR BODY PROTEIN"/>
    <property type="match status" value="1"/>
</dbReference>
<keyword evidence="2 3" id="KW-0175">Coiled coil</keyword>
<feature type="compositionally biased region" description="Basic and acidic residues" evidence="4">
    <location>
        <begin position="91"/>
        <end position="103"/>
    </location>
</feature>
<dbReference type="OrthoDB" id="3973241at2759"/>
<evidence type="ECO:0000256" key="2">
    <source>
        <dbReference type="ARBA" id="ARBA00023054"/>
    </source>
</evidence>